<reference evidence="1 2" key="1">
    <citation type="submission" date="2022-12" db="EMBL/GenBank/DDBJ databases">
        <title>Chromosome-scale assembly of the Ensete ventricosum genome.</title>
        <authorList>
            <person name="Dussert Y."/>
            <person name="Stocks J."/>
            <person name="Wendawek A."/>
            <person name="Woldeyes F."/>
            <person name="Nichols R.A."/>
            <person name="Borrell J.S."/>
        </authorList>
    </citation>
    <scope>NUCLEOTIDE SEQUENCE [LARGE SCALE GENOMIC DNA]</scope>
    <source>
        <strain evidence="2">cv. Maze</strain>
        <tissue evidence="1">Seeds</tissue>
    </source>
</reference>
<sequence>MMHLSRSRPSPPPPTPRMICWLTTIHAINSFCCSFDDDKSRKRCEPCEVCPSIRHSKSVQCRKTRAQAKEKNH</sequence>
<accession>A0AAV8QIE3</accession>
<keyword evidence="2" id="KW-1185">Reference proteome</keyword>
<proteinExistence type="predicted"/>
<organism evidence="1 2">
    <name type="scientific">Ensete ventricosum</name>
    <name type="common">Abyssinian banana</name>
    <name type="synonym">Musa ensete</name>
    <dbReference type="NCBI Taxonomy" id="4639"/>
    <lineage>
        <taxon>Eukaryota</taxon>
        <taxon>Viridiplantae</taxon>
        <taxon>Streptophyta</taxon>
        <taxon>Embryophyta</taxon>
        <taxon>Tracheophyta</taxon>
        <taxon>Spermatophyta</taxon>
        <taxon>Magnoliopsida</taxon>
        <taxon>Liliopsida</taxon>
        <taxon>Zingiberales</taxon>
        <taxon>Musaceae</taxon>
        <taxon>Ensete</taxon>
    </lineage>
</organism>
<dbReference type="Proteomes" id="UP001222027">
    <property type="component" value="Unassembled WGS sequence"/>
</dbReference>
<evidence type="ECO:0000313" key="1">
    <source>
        <dbReference type="EMBL" id="KAJ8470719.1"/>
    </source>
</evidence>
<evidence type="ECO:0000313" key="2">
    <source>
        <dbReference type="Proteomes" id="UP001222027"/>
    </source>
</evidence>
<protein>
    <submittedName>
        <fullName evidence="1">Uncharacterized protein</fullName>
    </submittedName>
</protein>
<gene>
    <name evidence="1" type="ORF">OPV22_025062</name>
</gene>
<dbReference type="AlphaFoldDB" id="A0AAV8QIE3"/>
<dbReference type="EMBL" id="JAQQAF010000007">
    <property type="protein sequence ID" value="KAJ8470719.1"/>
    <property type="molecule type" value="Genomic_DNA"/>
</dbReference>
<name>A0AAV8QIE3_ENSVE</name>
<comment type="caution">
    <text evidence="1">The sequence shown here is derived from an EMBL/GenBank/DDBJ whole genome shotgun (WGS) entry which is preliminary data.</text>
</comment>